<proteinExistence type="predicted"/>
<gene>
    <name evidence="2" type="ORF">GGR12_001964</name>
</gene>
<feature type="transmembrane region" description="Helical" evidence="1">
    <location>
        <begin position="71"/>
        <end position="100"/>
    </location>
</feature>
<feature type="transmembrane region" description="Helical" evidence="1">
    <location>
        <begin position="112"/>
        <end position="133"/>
    </location>
</feature>
<dbReference type="EMBL" id="JACIDM010000002">
    <property type="protein sequence ID" value="MBB4083098.1"/>
    <property type="molecule type" value="Genomic_DNA"/>
</dbReference>
<dbReference type="Proteomes" id="UP000529946">
    <property type="component" value="Unassembled WGS sequence"/>
</dbReference>
<keyword evidence="3" id="KW-1185">Reference proteome</keyword>
<keyword evidence="1" id="KW-1133">Transmembrane helix</keyword>
<feature type="transmembrane region" description="Helical" evidence="1">
    <location>
        <begin position="29"/>
        <end position="50"/>
    </location>
</feature>
<keyword evidence="1" id="KW-0472">Membrane</keyword>
<sequence length="160" mass="16859">MIYWIALPLCVLAFVASFATVSPEGRYAPSWTIAPVAAALAGVIGWRLWLYRRALGAAGPLPSGPRVLSAFLPRILLAVLGVVVILLGLAWTGFGLWLALDPPSIAQSGDRLFNLAIAGGGLLTLGLGAALNWPLLRLLTRRPAENPSPVAPVALDTHHD</sequence>
<organism evidence="2 3">
    <name type="scientific">Brevundimonas lenta</name>
    <dbReference type="NCBI Taxonomy" id="424796"/>
    <lineage>
        <taxon>Bacteria</taxon>
        <taxon>Pseudomonadati</taxon>
        <taxon>Pseudomonadota</taxon>
        <taxon>Alphaproteobacteria</taxon>
        <taxon>Caulobacterales</taxon>
        <taxon>Caulobacteraceae</taxon>
        <taxon>Brevundimonas</taxon>
    </lineage>
</organism>
<reference evidence="2 3" key="1">
    <citation type="submission" date="2020-08" db="EMBL/GenBank/DDBJ databases">
        <title>Genomic Encyclopedia of Type Strains, Phase IV (KMG-IV): sequencing the most valuable type-strain genomes for metagenomic binning, comparative biology and taxonomic classification.</title>
        <authorList>
            <person name="Goeker M."/>
        </authorList>
    </citation>
    <scope>NUCLEOTIDE SEQUENCE [LARGE SCALE GENOMIC DNA]</scope>
    <source>
        <strain evidence="2 3">DSM 23960</strain>
    </source>
</reference>
<dbReference type="AlphaFoldDB" id="A0A7W6JFB6"/>
<evidence type="ECO:0000313" key="3">
    <source>
        <dbReference type="Proteomes" id="UP000529946"/>
    </source>
</evidence>
<dbReference type="RefSeq" id="WP_183204224.1">
    <property type="nucleotide sequence ID" value="NZ_BAAAER010000001.1"/>
</dbReference>
<keyword evidence="1" id="KW-0812">Transmembrane</keyword>
<comment type="caution">
    <text evidence="2">The sequence shown here is derived from an EMBL/GenBank/DDBJ whole genome shotgun (WGS) entry which is preliminary data.</text>
</comment>
<protein>
    <submittedName>
        <fullName evidence="2">Uncharacterized protein</fullName>
    </submittedName>
</protein>
<evidence type="ECO:0000313" key="2">
    <source>
        <dbReference type="EMBL" id="MBB4083098.1"/>
    </source>
</evidence>
<name>A0A7W6JFB6_9CAUL</name>
<evidence type="ECO:0000256" key="1">
    <source>
        <dbReference type="SAM" id="Phobius"/>
    </source>
</evidence>
<accession>A0A7W6JFB6</accession>